<dbReference type="InterPro" id="IPR050784">
    <property type="entry name" value="IAP"/>
</dbReference>
<keyword evidence="3" id="KW-1185">Reference proteome</keyword>
<dbReference type="SMART" id="SM00238">
    <property type="entry name" value="BIR"/>
    <property type="match status" value="1"/>
</dbReference>
<evidence type="ECO:0000313" key="3">
    <source>
        <dbReference type="Proteomes" id="UP000295703"/>
    </source>
</evidence>
<dbReference type="GO" id="GO:0043027">
    <property type="term" value="F:cysteine-type endopeptidase inhibitor activity involved in apoptotic process"/>
    <property type="evidence" value="ECO:0007669"/>
    <property type="project" value="TreeGrafter"/>
</dbReference>
<dbReference type="PANTHER" id="PTHR10044:SF179">
    <property type="entry name" value="BACULOVIRAL IAP REPEAT-CONTAINING PROTEIN 5"/>
    <property type="match status" value="1"/>
</dbReference>
<dbReference type="GO" id="GO:0031398">
    <property type="term" value="P:positive regulation of protein ubiquitination"/>
    <property type="evidence" value="ECO:0007669"/>
    <property type="project" value="TreeGrafter"/>
</dbReference>
<dbReference type="SUPFAM" id="SSF57924">
    <property type="entry name" value="Inhibitor of apoptosis (IAP) repeat"/>
    <property type="match status" value="1"/>
</dbReference>
<reference evidence="2 3" key="1">
    <citation type="submission" date="2018-12" db="EMBL/GenBank/DDBJ databases">
        <title>Genome sequence and assembly of Colletotrichum trifolii.</title>
        <authorList>
            <person name="Gan P."/>
            <person name="Shirasu K."/>
        </authorList>
    </citation>
    <scope>NUCLEOTIDE SEQUENCE [LARGE SCALE GENOMIC DNA]</scope>
    <source>
        <strain evidence="2 3">543-2</strain>
    </source>
</reference>
<feature type="region of interest" description="Disordered" evidence="1">
    <location>
        <begin position="102"/>
        <end position="125"/>
    </location>
</feature>
<dbReference type="Pfam" id="PF00653">
    <property type="entry name" value="BIR"/>
    <property type="match status" value="1"/>
</dbReference>
<dbReference type="GO" id="GO:0061630">
    <property type="term" value="F:ubiquitin protein ligase activity"/>
    <property type="evidence" value="ECO:0007669"/>
    <property type="project" value="TreeGrafter"/>
</dbReference>
<dbReference type="AlphaFoldDB" id="A0A4R8R5S3"/>
<proteinExistence type="predicted"/>
<dbReference type="InterPro" id="IPR001370">
    <property type="entry name" value="BIR_rpt"/>
</dbReference>
<dbReference type="GO" id="GO:0043066">
    <property type="term" value="P:negative regulation of apoptotic process"/>
    <property type="evidence" value="ECO:0007669"/>
    <property type="project" value="TreeGrafter"/>
</dbReference>
<evidence type="ECO:0000256" key="1">
    <source>
        <dbReference type="SAM" id="MobiDB-lite"/>
    </source>
</evidence>
<sequence length="189" mass="20570">MKDFAARLATFHADGSGDRASDWPVAAIRREDMAGAGFVFTPAITKGGDAVTCEVCGTQAWAWDAKDDPFVEHINGSPRCLFTGTKDFDDRHQDFIAWKEQNESASNLVTPPPTPGKKGKGGRKRKNALTPIWTVCDIHPTQASSATIVKQQSEQQGKDITISIMAGQTNVTIQVSDAEPRASKRIRLE</sequence>
<comment type="caution">
    <text evidence="2">The sequence shown here is derived from an EMBL/GenBank/DDBJ whole genome shotgun (WGS) entry which is preliminary data.</text>
</comment>
<dbReference type="STRING" id="5466.A0A4R8R5S3"/>
<dbReference type="GO" id="GO:0005737">
    <property type="term" value="C:cytoplasm"/>
    <property type="evidence" value="ECO:0007669"/>
    <property type="project" value="TreeGrafter"/>
</dbReference>
<dbReference type="EMBL" id="RYZW01000093">
    <property type="protein sequence ID" value="TDZ49579.1"/>
    <property type="molecule type" value="Genomic_DNA"/>
</dbReference>
<organism evidence="2 3">
    <name type="scientific">Colletotrichum trifolii</name>
    <dbReference type="NCBI Taxonomy" id="5466"/>
    <lineage>
        <taxon>Eukaryota</taxon>
        <taxon>Fungi</taxon>
        <taxon>Dikarya</taxon>
        <taxon>Ascomycota</taxon>
        <taxon>Pezizomycotina</taxon>
        <taxon>Sordariomycetes</taxon>
        <taxon>Hypocreomycetidae</taxon>
        <taxon>Glomerellales</taxon>
        <taxon>Glomerellaceae</taxon>
        <taxon>Colletotrichum</taxon>
        <taxon>Colletotrichum orbiculare species complex</taxon>
    </lineage>
</organism>
<protein>
    <submittedName>
        <fullName evidence="2">Baculoviral IAP repeat-containing protein 5.2-B</fullName>
    </submittedName>
</protein>
<dbReference type="PANTHER" id="PTHR10044">
    <property type="entry name" value="INHIBITOR OF APOPTOSIS"/>
    <property type="match status" value="1"/>
</dbReference>
<dbReference type="GO" id="GO:0051726">
    <property type="term" value="P:regulation of cell cycle"/>
    <property type="evidence" value="ECO:0007669"/>
    <property type="project" value="TreeGrafter"/>
</dbReference>
<dbReference type="Proteomes" id="UP000295703">
    <property type="component" value="Unassembled WGS sequence"/>
</dbReference>
<dbReference type="Gene3D" id="1.10.1170.10">
    <property type="entry name" value="Inhibitor Of Apoptosis Protein (2mihbC-IAP-1), Chain A"/>
    <property type="match status" value="1"/>
</dbReference>
<accession>A0A4R8R5S3</accession>
<dbReference type="GO" id="GO:0005634">
    <property type="term" value="C:nucleus"/>
    <property type="evidence" value="ECO:0007669"/>
    <property type="project" value="TreeGrafter"/>
</dbReference>
<dbReference type="PROSITE" id="PS50143">
    <property type="entry name" value="BIR_REPEAT_2"/>
    <property type="match status" value="1"/>
</dbReference>
<evidence type="ECO:0000313" key="2">
    <source>
        <dbReference type="EMBL" id="TDZ49579.1"/>
    </source>
</evidence>
<gene>
    <name evidence="2" type="primary">birc5.2-b</name>
    <name evidence="2" type="ORF">CTRI78_v008065</name>
</gene>
<name>A0A4R8R5S3_COLTR</name>